<organism evidence="2 3">
    <name type="scientific">Candidatus Gottesmanbacteria bacterium RBG_16_37_8</name>
    <dbReference type="NCBI Taxonomy" id="1798371"/>
    <lineage>
        <taxon>Bacteria</taxon>
        <taxon>Candidatus Gottesmaniibacteriota</taxon>
    </lineage>
</organism>
<reference evidence="2 3" key="1">
    <citation type="journal article" date="2016" name="Nat. Commun.">
        <title>Thousands of microbial genomes shed light on interconnected biogeochemical processes in an aquifer system.</title>
        <authorList>
            <person name="Anantharaman K."/>
            <person name="Brown C.T."/>
            <person name="Hug L.A."/>
            <person name="Sharon I."/>
            <person name="Castelle C.J."/>
            <person name="Probst A.J."/>
            <person name="Thomas B.C."/>
            <person name="Singh A."/>
            <person name="Wilkins M.J."/>
            <person name="Karaoz U."/>
            <person name="Brodie E.L."/>
            <person name="Williams K.H."/>
            <person name="Hubbard S.S."/>
            <person name="Banfield J.F."/>
        </authorList>
    </citation>
    <scope>NUCLEOTIDE SEQUENCE [LARGE SCALE GENOMIC DNA]</scope>
</reference>
<accession>A0A1F5YSN9</accession>
<keyword evidence="1" id="KW-1133">Transmembrane helix</keyword>
<evidence type="ECO:0008006" key="4">
    <source>
        <dbReference type="Google" id="ProtNLM"/>
    </source>
</evidence>
<dbReference type="EMBL" id="MFJA01000044">
    <property type="protein sequence ID" value="OGG02987.1"/>
    <property type="molecule type" value="Genomic_DNA"/>
</dbReference>
<dbReference type="Proteomes" id="UP000176665">
    <property type="component" value="Unassembled WGS sequence"/>
</dbReference>
<comment type="caution">
    <text evidence="2">The sequence shown here is derived from an EMBL/GenBank/DDBJ whole genome shotgun (WGS) entry which is preliminary data.</text>
</comment>
<dbReference type="AlphaFoldDB" id="A0A1F5YSN9"/>
<evidence type="ECO:0000313" key="2">
    <source>
        <dbReference type="EMBL" id="OGG02987.1"/>
    </source>
</evidence>
<name>A0A1F5YSN9_9BACT</name>
<keyword evidence="1" id="KW-0812">Transmembrane</keyword>
<dbReference type="InterPro" id="IPR013783">
    <property type="entry name" value="Ig-like_fold"/>
</dbReference>
<proteinExistence type="predicted"/>
<evidence type="ECO:0000313" key="3">
    <source>
        <dbReference type="Proteomes" id="UP000176665"/>
    </source>
</evidence>
<feature type="transmembrane region" description="Helical" evidence="1">
    <location>
        <begin position="6"/>
        <end position="24"/>
    </location>
</feature>
<dbReference type="Pfam" id="PF09136">
    <property type="entry name" value="Glucodextran_B"/>
    <property type="match status" value="1"/>
</dbReference>
<dbReference type="Gene3D" id="2.60.40.10">
    <property type="entry name" value="Immunoglobulins"/>
    <property type="match status" value="1"/>
</dbReference>
<gene>
    <name evidence="2" type="ORF">A2W14_04380</name>
</gene>
<evidence type="ECO:0000256" key="1">
    <source>
        <dbReference type="SAM" id="Phobius"/>
    </source>
</evidence>
<keyword evidence="1" id="KW-0472">Membrane</keyword>
<sequence>MKKDVILALVAGFIIGSGIAILAVKLPVMLSTKVAPKEETNKTPPLPSAVTNLKDSLLTINQPRDQTIFNEDGITLLGKTKPSAAIVVESPLTSNVYEADKNGSFSAKLKLTEGGNPVYITAIDETGESESKTLTFFYSTEKL</sequence>
<protein>
    <recommendedName>
        <fullName evidence="4">Bacterial Ig domain-containing protein</fullName>
    </recommendedName>
</protein>